<dbReference type="Proteomes" id="UP000553776">
    <property type="component" value="Unassembled WGS sequence"/>
</dbReference>
<dbReference type="SUPFAM" id="SSF109604">
    <property type="entry name" value="HD-domain/PDEase-like"/>
    <property type="match status" value="1"/>
</dbReference>
<dbReference type="InterPro" id="IPR006674">
    <property type="entry name" value="HD_domain"/>
</dbReference>
<keyword evidence="2" id="KW-0378">Hydrolase</keyword>
<dbReference type="RefSeq" id="WP_185137618.1">
    <property type="nucleotide sequence ID" value="NZ_JACJVR010000076.1"/>
</dbReference>
<evidence type="ECO:0000256" key="2">
    <source>
        <dbReference type="ARBA" id="ARBA00022801"/>
    </source>
</evidence>
<evidence type="ECO:0000313" key="4">
    <source>
        <dbReference type="EMBL" id="MBB6693641.1"/>
    </source>
</evidence>
<dbReference type="GO" id="GO:0002953">
    <property type="term" value="F:5'-deoxynucleotidase activity"/>
    <property type="evidence" value="ECO:0007669"/>
    <property type="project" value="InterPro"/>
</dbReference>
<dbReference type="PANTHER" id="PTHR11845:SF13">
    <property type="entry name" value="5'-DEOXYNUCLEOTIDASE HDDC2"/>
    <property type="match status" value="1"/>
</dbReference>
<dbReference type="Gene3D" id="1.10.3210.10">
    <property type="entry name" value="Hypothetical protein af1432"/>
    <property type="match status" value="1"/>
</dbReference>
<feature type="domain" description="HD" evidence="3">
    <location>
        <begin position="19"/>
        <end position="175"/>
    </location>
</feature>
<comment type="caution">
    <text evidence="4">The sequence shown here is derived from an EMBL/GenBank/DDBJ whole genome shotgun (WGS) entry which is preliminary data.</text>
</comment>
<dbReference type="InterPro" id="IPR039356">
    <property type="entry name" value="YfbR/HDDC2"/>
</dbReference>
<sequence>METWNDSRLSRQIAFLAEADKLKNVLRRTLLMDGSRRENTAEHSWHISLMAMTLHEYAPEPKPDLTRVLKLLLVHDLVEIDAGDTFAYDASGYEDKEEREAAAARRIFGLLPDEQAEEIMALWREFEDGETPEALFAAALDRMQPLLHNYMTDGFSWKQNGIVRSQVRARMKPIYRASPKLAEFVEELLQRAVDRGYLTDGDDSPKEE</sequence>
<keyword evidence="1" id="KW-0479">Metal-binding</keyword>
<proteinExistence type="predicted"/>
<accession>A0A841U6H8</accession>
<gene>
    <name evidence="4" type="ORF">H7B90_19795</name>
</gene>
<dbReference type="PANTHER" id="PTHR11845">
    <property type="entry name" value="5'-DEOXYNUCLEOTIDASE HDDC2"/>
    <property type="match status" value="1"/>
</dbReference>
<protein>
    <submittedName>
        <fullName evidence="4">HD domain-containing protein</fullName>
    </submittedName>
</protein>
<name>A0A841U6H8_9BACL</name>
<dbReference type="GO" id="GO:0005737">
    <property type="term" value="C:cytoplasm"/>
    <property type="evidence" value="ECO:0007669"/>
    <property type="project" value="TreeGrafter"/>
</dbReference>
<evidence type="ECO:0000313" key="5">
    <source>
        <dbReference type="Proteomes" id="UP000553776"/>
    </source>
</evidence>
<evidence type="ECO:0000256" key="1">
    <source>
        <dbReference type="ARBA" id="ARBA00022723"/>
    </source>
</evidence>
<organism evidence="4 5">
    <name type="scientific">Cohnella xylanilytica</name>
    <dbReference type="NCBI Taxonomy" id="557555"/>
    <lineage>
        <taxon>Bacteria</taxon>
        <taxon>Bacillati</taxon>
        <taxon>Bacillota</taxon>
        <taxon>Bacilli</taxon>
        <taxon>Bacillales</taxon>
        <taxon>Paenibacillaceae</taxon>
        <taxon>Cohnella</taxon>
    </lineage>
</organism>
<keyword evidence="5" id="KW-1185">Reference proteome</keyword>
<dbReference type="EMBL" id="JACJVR010000076">
    <property type="protein sequence ID" value="MBB6693641.1"/>
    <property type="molecule type" value="Genomic_DNA"/>
</dbReference>
<dbReference type="GO" id="GO:0046872">
    <property type="term" value="F:metal ion binding"/>
    <property type="evidence" value="ECO:0007669"/>
    <property type="project" value="UniProtKB-KW"/>
</dbReference>
<dbReference type="Pfam" id="PF13023">
    <property type="entry name" value="HD_3"/>
    <property type="match status" value="1"/>
</dbReference>
<evidence type="ECO:0000259" key="3">
    <source>
        <dbReference type="Pfam" id="PF13023"/>
    </source>
</evidence>
<dbReference type="AlphaFoldDB" id="A0A841U6H8"/>
<reference evidence="4 5" key="1">
    <citation type="submission" date="2020-08" db="EMBL/GenBank/DDBJ databases">
        <title>Cohnella phylogeny.</title>
        <authorList>
            <person name="Dunlap C."/>
        </authorList>
    </citation>
    <scope>NUCLEOTIDE SEQUENCE [LARGE SCALE GENOMIC DNA]</scope>
    <source>
        <strain evidence="4 5">DSM 25239</strain>
    </source>
</reference>